<organism evidence="24 25">
    <name type="scientific">Myripristis murdjan</name>
    <name type="common">pinecone soldierfish</name>
    <dbReference type="NCBI Taxonomy" id="586833"/>
    <lineage>
        <taxon>Eukaryota</taxon>
        <taxon>Metazoa</taxon>
        <taxon>Chordata</taxon>
        <taxon>Craniata</taxon>
        <taxon>Vertebrata</taxon>
        <taxon>Euteleostomi</taxon>
        <taxon>Actinopterygii</taxon>
        <taxon>Neopterygii</taxon>
        <taxon>Teleostei</taxon>
        <taxon>Neoteleostei</taxon>
        <taxon>Acanthomorphata</taxon>
        <taxon>Holocentriformes</taxon>
        <taxon>Holocentridae</taxon>
        <taxon>Myripristis</taxon>
    </lineage>
</organism>
<dbReference type="SUPFAM" id="SSF56801">
    <property type="entry name" value="Acetyl-CoA synthetase-like"/>
    <property type="match status" value="1"/>
</dbReference>
<keyword evidence="12" id="KW-0443">Lipid metabolism</keyword>
<reference evidence="24" key="3">
    <citation type="submission" date="2025-09" db="UniProtKB">
        <authorList>
            <consortium name="Ensembl"/>
        </authorList>
    </citation>
    <scope>IDENTIFICATION</scope>
</reference>
<keyword evidence="13" id="KW-0472">Membrane</keyword>
<evidence type="ECO:0000256" key="20">
    <source>
        <dbReference type="ARBA" id="ARBA00060276"/>
    </source>
</evidence>
<dbReference type="GO" id="GO:0005524">
    <property type="term" value="F:ATP binding"/>
    <property type="evidence" value="ECO:0007669"/>
    <property type="project" value="UniProtKB-KW"/>
</dbReference>
<evidence type="ECO:0000256" key="21">
    <source>
        <dbReference type="ARBA" id="ARBA00068795"/>
    </source>
</evidence>
<sequence>MRNVASASVSLGSLGLLRLFGVSWSWSLAAGLGVYLGTSSWKYFYIAARTAKRDLNGLYVLLRVKLALWRHMRCGSTIPSIFAQTVKLHPNKPALIYEATGETWTFTQLDQLCNSVAQWARGQGWVSGDVVAIFMESRPLQVALWLGLAKVGVESALINFNLRRDSLLHCIGVSGSRGIVFGAELADDRLFYIYTSGTTGLPKAAIVVHSRYYRIAAFGYYAFRMRHDDIIYDCLPLYHSAGNIMGVGQCLINGLTVVVKKKFSASRFWEDCIKYNCTVVQYIGEICRYLLSQPVRPSEKGHRVRLALGNGLRPSVWEAFTERFGVAQIGEFYGATECNCSIANMDGKVGACGFNSRILPNVYPIRLVKVDEETMELVRNSQGLCVPCRPGEPGLLVGRINQQDPLRRFDGYASQDATRKKIAHNVFKKNDSAYLSGDVLVMDELGYMYFRDRGGDTFRWRGENVSTTEVEGTLSGLLGQTDVAVYGVAVPGVEGKAGMAAIADTMGSFDCTAFFREVQRVLPPYARPVFLRISPHVDTTGTFKIQKIRLQREGYDPRLTTDQIYFLNARAGRYEAVDEELYNAIVEGRMSL</sequence>
<evidence type="ECO:0000256" key="5">
    <source>
        <dbReference type="ARBA" id="ARBA00022598"/>
    </source>
</evidence>
<evidence type="ECO:0000256" key="14">
    <source>
        <dbReference type="ARBA" id="ARBA00023140"/>
    </source>
</evidence>
<dbReference type="InterPro" id="IPR000873">
    <property type="entry name" value="AMP-dep_synth/lig_dom"/>
</dbReference>
<keyword evidence="14" id="KW-0576">Peroxisome</keyword>
<evidence type="ECO:0000256" key="17">
    <source>
        <dbReference type="ARBA" id="ARBA00041297"/>
    </source>
</evidence>
<keyword evidence="7" id="KW-0547">Nucleotide-binding</keyword>
<comment type="catalytic activity">
    <reaction evidence="19">
        <text>tetracosanoate + ATP + CoA = tetracosanoyl-CoA + AMP + diphosphate</text>
        <dbReference type="Rhea" id="RHEA:33639"/>
        <dbReference type="ChEBI" id="CHEBI:30616"/>
        <dbReference type="ChEBI" id="CHEBI:31014"/>
        <dbReference type="ChEBI" id="CHEBI:33019"/>
        <dbReference type="ChEBI" id="CHEBI:57287"/>
        <dbReference type="ChEBI" id="CHEBI:65052"/>
        <dbReference type="ChEBI" id="CHEBI:456215"/>
    </reaction>
    <physiologicalReaction direction="left-to-right" evidence="19">
        <dbReference type="Rhea" id="RHEA:33640"/>
    </physiologicalReaction>
</comment>
<dbReference type="PANTHER" id="PTHR43107:SF7">
    <property type="entry name" value="LONG-CHAIN FATTY ACID TRANSPORT PROTEIN 1"/>
    <property type="match status" value="1"/>
</dbReference>
<evidence type="ECO:0000256" key="16">
    <source>
        <dbReference type="ARBA" id="ARBA00036527"/>
    </source>
</evidence>
<evidence type="ECO:0000313" key="25">
    <source>
        <dbReference type="Proteomes" id="UP000472263"/>
    </source>
</evidence>
<dbReference type="Proteomes" id="UP000472263">
    <property type="component" value="Chromosome 8"/>
</dbReference>
<keyword evidence="4" id="KW-1003">Cell membrane</keyword>
<evidence type="ECO:0000256" key="10">
    <source>
        <dbReference type="ARBA" id="ARBA00022989"/>
    </source>
</evidence>
<evidence type="ECO:0000256" key="8">
    <source>
        <dbReference type="ARBA" id="ARBA00022832"/>
    </source>
</evidence>
<evidence type="ECO:0000256" key="3">
    <source>
        <dbReference type="ARBA" id="ARBA00022448"/>
    </source>
</evidence>
<dbReference type="Gene3D" id="3.40.50.12780">
    <property type="entry name" value="N-terminal domain of ligase-like"/>
    <property type="match status" value="1"/>
</dbReference>
<proteinExistence type="inferred from homology"/>
<evidence type="ECO:0000256" key="22">
    <source>
        <dbReference type="ARBA" id="ARBA00078285"/>
    </source>
</evidence>
<comment type="subcellular location">
    <subcellularLocation>
        <location evidence="1">Cell membrane</location>
        <topology evidence="1">Multi-pass membrane protein</topology>
    </subcellularLocation>
    <subcellularLocation>
        <location evidence="18">Peroxisome membrane</location>
    </subcellularLocation>
</comment>
<dbReference type="InterPro" id="IPR045851">
    <property type="entry name" value="AMP-bd_C_sf"/>
</dbReference>
<name>A0A667XXG7_9TELE</name>
<keyword evidence="25" id="KW-1185">Reference proteome</keyword>
<evidence type="ECO:0000256" key="13">
    <source>
        <dbReference type="ARBA" id="ARBA00023136"/>
    </source>
</evidence>
<accession>A0A667XXG7</accession>
<dbReference type="GO" id="GO:0005886">
    <property type="term" value="C:plasma membrane"/>
    <property type="evidence" value="ECO:0007669"/>
    <property type="project" value="UniProtKB-SubCell"/>
</dbReference>
<keyword evidence="8" id="KW-0276">Fatty acid metabolism</keyword>
<dbReference type="Gene3D" id="3.30.300.30">
    <property type="match status" value="1"/>
</dbReference>
<dbReference type="AlphaFoldDB" id="A0A667XXG7"/>
<evidence type="ECO:0000259" key="23">
    <source>
        <dbReference type="Pfam" id="PF00501"/>
    </source>
</evidence>
<dbReference type="GO" id="GO:0005324">
    <property type="term" value="F:long-chain fatty acid transmembrane transporter activity"/>
    <property type="evidence" value="ECO:0007669"/>
    <property type="project" value="TreeGrafter"/>
</dbReference>
<dbReference type="GeneTree" id="ENSGT00940000159323"/>
<comment type="function">
    <text evidence="20">Acyl-CoA synthetase required for both the import of long chain fatty acids (LCFAs) (C14-C18) and the activation very long chain fatty acids (VLCFAs) (C20-C26) by esterification of the fatty acids into metabolically active CoA-thioesters for subsequent degradation or incorporation into phospholipids. The transport and fatty acyl-CoA synthetase activities are genetically separable and are thus independent activities. Esterifies VLCFAs in the peroxisome matrix. The VLCFAs are actively transported into peroxisomes by a PXA1-PXA2 heterodimeric transporter in the peroxisomal membrane.</text>
</comment>
<dbReference type="EC" id="6.2.1.3" evidence="15"/>
<evidence type="ECO:0000256" key="15">
    <source>
        <dbReference type="ARBA" id="ARBA00026121"/>
    </source>
</evidence>
<comment type="similarity">
    <text evidence="2">Belongs to the ATP-dependent AMP-binding enzyme family.</text>
</comment>
<evidence type="ECO:0000256" key="11">
    <source>
        <dbReference type="ARBA" id="ARBA00023055"/>
    </source>
</evidence>
<dbReference type="InterPro" id="IPR020845">
    <property type="entry name" value="AMP-binding_CS"/>
</dbReference>
<dbReference type="GO" id="GO:0001579">
    <property type="term" value="P:medium-chain fatty acid transport"/>
    <property type="evidence" value="ECO:0007669"/>
    <property type="project" value="TreeGrafter"/>
</dbReference>
<reference evidence="24" key="1">
    <citation type="submission" date="2019-06" db="EMBL/GenBank/DDBJ databases">
        <authorList>
            <consortium name="Wellcome Sanger Institute Data Sharing"/>
        </authorList>
    </citation>
    <scope>NUCLEOTIDE SEQUENCE [LARGE SCALE GENOMIC DNA]</scope>
</reference>
<dbReference type="GO" id="GO:0005789">
    <property type="term" value="C:endoplasmic reticulum membrane"/>
    <property type="evidence" value="ECO:0007669"/>
    <property type="project" value="TreeGrafter"/>
</dbReference>
<evidence type="ECO:0000313" key="24">
    <source>
        <dbReference type="Ensembl" id="ENSMMDP00005016749.1"/>
    </source>
</evidence>
<evidence type="ECO:0000256" key="12">
    <source>
        <dbReference type="ARBA" id="ARBA00023098"/>
    </source>
</evidence>
<evidence type="ECO:0000256" key="7">
    <source>
        <dbReference type="ARBA" id="ARBA00022741"/>
    </source>
</evidence>
<gene>
    <name evidence="24" type="primary">SLC27A1</name>
    <name evidence="24" type="synonym">slc27a1a</name>
</gene>
<keyword evidence="11" id="KW-0445">Lipid transport</keyword>
<keyword evidence="10" id="KW-1133">Transmembrane helix</keyword>
<dbReference type="Ensembl" id="ENSMMDT00005017178.1">
    <property type="protein sequence ID" value="ENSMMDP00005016749.1"/>
    <property type="gene ID" value="ENSMMDG00005008202.1"/>
</dbReference>
<keyword evidence="9" id="KW-0067">ATP-binding</keyword>
<dbReference type="PROSITE" id="PS00455">
    <property type="entry name" value="AMP_BINDING"/>
    <property type="match status" value="1"/>
</dbReference>
<protein>
    <recommendedName>
        <fullName evidence="21">Very long-chain fatty acid transport protein</fullName>
        <ecNumber evidence="15">6.2.1.3</ecNumber>
    </recommendedName>
    <alternativeName>
        <fullName evidence="17">Long-chain-fatty-acid--CoA ligase</fullName>
    </alternativeName>
    <alternativeName>
        <fullName evidence="22">Very-long-chain acyl-CoA synthetase</fullName>
    </alternativeName>
</protein>
<dbReference type="PANTHER" id="PTHR43107">
    <property type="entry name" value="LONG-CHAIN FATTY ACID TRANSPORT PROTEIN"/>
    <property type="match status" value="1"/>
</dbReference>
<evidence type="ECO:0000256" key="18">
    <source>
        <dbReference type="ARBA" id="ARBA00046271"/>
    </source>
</evidence>
<evidence type="ECO:0000256" key="1">
    <source>
        <dbReference type="ARBA" id="ARBA00004651"/>
    </source>
</evidence>
<dbReference type="Pfam" id="PF00501">
    <property type="entry name" value="AMP-binding"/>
    <property type="match status" value="2"/>
</dbReference>
<comment type="catalytic activity">
    <reaction evidence="16">
        <text>a very long-chain fatty acid + ATP + CoA = a very long-chain fatty acyl-CoA + AMP + diphosphate</text>
        <dbReference type="Rhea" id="RHEA:54536"/>
        <dbReference type="ChEBI" id="CHEBI:30616"/>
        <dbReference type="ChEBI" id="CHEBI:33019"/>
        <dbReference type="ChEBI" id="CHEBI:57287"/>
        <dbReference type="ChEBI" id="CHEBI:58950"/>
        <dbReference type="ChEBI" id="CHEBI:138261"/>
        <dbReference type="ChEBI" id="CHEBI:456215"/>
    </reaction>
    <physiologicalReaction direction="left-to-right" evidence="16">
        <dbReference type="Rhea" id="RHEA:54537"/>
    </physiologicalReaction>
</comment>
<keyword evidence="6" id="KW-0812">Transmembrane</keyword>
<evidence type="ECO:0000256" key="6">
    <source>
        <dbReference type="ARBA" id="ARBA00022692"/>
    </source>
</evidence>
<dbReference type="GO" id="GO:0005743">
    <property type="term" value="C:mitochondrial inner membrane"/>
    <property type="evidence" value="ECO:0007669"/>
    <property type="project" value="TreeGrafter"/>
</dbReference>
<evidence type="ECO:0000256" key="19">
    <source>
        <dbReference type="ARBA" id="ARBA00048666"/>
    </source>
</evidence>
<evidence type="ECO:0000256" key="4">
    <source>
        <dbReference type="ARBA" id="ARBA00022475"/>
    </source>
</evidence>
<dbReference type="FunFam" id="3.40.50.12780:FF:000019">
    <property type="entry name" value="Long-chain fatty acid transporter"/>
    <property type="match status" value="1"/>
</dbReference>
<evidence type="ECO:0000256" key="9">
    <source>
        <dbReference type="ARBA" id="ARBA00022840"/>
    </source>
</evidence>
<feature type="domain" description="AMP-dependent synthetase/ligase" evidence="23">
    <location>
        <begin position="186"/>
        <end position="383"/>
    </location>
</feature>
<dbReference type="GO" id="GO:0044539">
    <property type="term" value="P:long-chain fatty acid import into cell"/>
    <property type="evidence" value="ECO:0007669"/>
    <property type="project" value="TreeGrafter"/>
</dbReference>
<reference evidence="24" key="2">
    <citation type="submission" date="2025-08" db="UniProtKB">
        <authorList>
            <consortium name="Ensembl"/>
        </authorList>
    </citation>
    <scope>IDENTIFICATION</scope>
</reference>
<evidence type="ECO:0000256" key="2">
    <source>
        <dbReference type="ARBA" id="ARBA00006432"/>
    </source>
</evidence>
<dbReference type="FunFam" id="3.30.300.30:FF:000002">
    <property type="entry name" value="Long-chain fatty acid transport protein 1"/>
    <property type="match status" value="1"/>
</dbReference>
<keyword evidence="5" id="KW-0436">Ligase</keyword>
<keyword evidence="3" id="KW-0813">Transport</keyword>
<dbReference type="InterPro" id="IPR042099">
    <property type="entry name" value="ANL_N_sf"/>
</dbReference>
<dbReference type="GO" id="GO:0005778">
    <property type="term" value="C:peroxisomal membrane"/>
    <property type="evidence" value="ECO:0007669"/>
    <property type="project" value="UniProtKB-SubCell"/>
</dbReference>
<feature type="domain" description="AMP-dependent synthetase/ligase" evidence="23">
    <location>
        <begin position="82"/>
        <end position="180"/>
    </location>
</feature>
<dbReference type="GO" id="GO:0090434">
    <property type="term" value="F:oleoyl-CoA ligase activity"/>
    <property type="evidence" value="ECO:0007669"/>
    <property type="project" value="TreeGrafter"/>
</dbReference>